<feature type="domain" description="Aldehyde dehydrogenase" evidence="6">
    <location>
        <begin position="580"/>
        <end position="1031"/>
    </location>
</feature>
<comment type="pathway">
    <text evidence="1 5">Amino-acid degradation; L-proline degradation into L-glutamate; L-glutamate from L-proline: step 2/2.</text>
</comment>
<dbReference type="EC" id="1.5.5.2" evidence="5"/>
<gene>
    <name evidence="9" type="primary">putA</name>
    <name evidence="9" type="ORF">VHP8226_04027</name>
</gene>
<dbReference type="SUPFAM" id="SSF81935">
    <property type="entry name" value="N-terminal domain of bifunctional PutA protein"/>
    <property type="match status" value="1"/>
</dbReference>
<dbReference type="Proteomes" id="UP000838160">
    <property type="component" value="Unassembled WGS sequence"/>
</dbReference>
<dbReference type="InterPro" id="IPR016161">
    <property type="entry name" value="Ald_DH/histidinol_DH"/>
</dbReference>
<dbReference type="PIRSF" id="PIRSF000197">
    <property type="entry name" value="Bifunct_PutA"/>
    <property type="match status" value="1"/>
</dbReference>
<comment type="pathway">
    <text evidence="5">Amino-acid degradation; L-proline degradation into L-glutamate; L-glutamate from L-proline: step 1/2.</text>
</comment>
<protein>
    <recommendedName>
        <fullName evidence="5">Bifunctional protein PutA</fullName>
    </recommendedName>
    <domain>
        <recommendedName>
            <fullName evidence="5">Proline dehydrogenase</fullName>
            <ecNumber evidence="5">1.5.5.2</ecNumber>
        </recommendedName>
        <alternativeName>
            <fullName evidence="5">Proline oxidase</fullName>
        </alternativeName>
    </domain>
    <domain>
        <recommendedName>
            <fullName evidence="5">Delta-1-pyrroline-5-carboxylate dehydrogenase</fullName>
            <shortName evidence="5">P5C dehydrogenase</shortName>
            <ecNumber evidence="5">1.2.1.88</ecNumber>
        </recommendedName>
        <alternativeName>
            <fullName evidence="5">L-glutamate gamma-semialdehyde dehydrogenase</fullName>
        </alternativeName>
    </domain>
</protein>
<dbReference type="Gene3D" id="1.20.5.460">
    <property type="entry name" value="Single helix bin"/>
    <property type="match status" value="1"/>
</dbReference>
<dbReference type="SUPFAM" id="SSF53720">
    <property type="entry name" value="ALDH-like"/>
    <property type="match status" value="1"/>
</dbReference>
<dbReference type="CDD" id="cd07125">
    <property type="entry name" value="ALDH_PutA-P5CDH"/>
    <property type="match status" value="1"/>
</dbReference>
<keyword evidence="5" id="KW-0285">Flavoprotein</keyword>
<organism evidence="9 10">
    <name type="scientific">Vibrio hippocampi</name>
    <dbReference type="NCBI Taxonomy" id="654686"/>
    <lineage>
        <taxon>Bacteria</taxon>
        <taxon>Pseudomonadati</taxon>
        <taxon>Pseudomonadota</taxon>
        <taxon>Gammaproteobacteria</taxon>
        <taxon>Vibrionales</taxon>
        <taxon>Vibrionaceae</taxon>
        <taxon>Vibrio</taxon>
    </lineage>
</organism>
<dbReference type="InterPro" id="IPR016160">
    <property type="entry name" value="Ald_DH_CS_CYS"/>
</dbReference>
<dbReference type="InterPro" id="IPR029041">
    <property type="entry name" value="FAD-linked_oxidoreductase-like"/>
</dbReference>
<dbReference type="EC" id="1.2.1.88" evidence="5"/>
<dbReference type="PANTHER" id="PTHR42862:SF1">
    <property type="entry name" value="DELTA-1-PYRROLINE-5-CARBOXYLATE DEHYDROGENASE 2, ISOFORM A-RELATED"/>
    <property type="match status" value="1"/>
</dbReference>
<keyword evidence="5" id="KW-0642">Proline metabolism</keyword>
<dbReference type="PROSITE" id="PS00070">
    <property type="entry name" value="ALDEHYDE_DEHYDR_CYS"/>
    <property type="match status" value="1"/>
</dbReference>
<dbReference type="Gene3D" id="3.20.20.220">
    <property type="match status" value="1"/>
</dbReference>
<comment type="caution">
    <text evidence="9">The sequence shown here is derived from an EMBL/GenBank/DDBJ whole genome shotgun (WGS) entry which is preliminary data.</text>
</comment>
<evidence type="ECO:0000259" key="8">
    <source>
        <dbReference type="Pfam" id="PF14850"/>
    </source>
</evidence>
<dbReference type="InterPro" id="IPR025703">
    <property type="entry name" value="Bifunct_PutA"/>
</dbReference>
<evidence type="ECO:0000259" key="7">
    <source>
        <dbReference type="Pfam" id="PF01619"/>
    </source>
</evidence>
<comment type="similarity">
    <text evidence="5">In the N-terminal section; belongs to the proline dehydrogenase family.</text>
</comment>
<dbReference type="InterPro" id="IPR005933">
    <property type="entry name" value="PutA_C"/>
</dbReference>
<dbReference type="InterPro" id="IPR024082">
    <property type="entry name" value="PRODH_PutA_dom_II"/>
</dbReference>
<comment type="catalytic activity">
    <reaction evidence="4 5">
        <text>L-glutamate 5-semialdehyde + NAD(+) + H2O = L-glutamate + NADH + 2 H(+)</text>
        <dbReference type="Rhea" id="RHEA:30235"/>
        <dbReference type="ChEBI" id="CHEBI:15377"/>
        <dbReference type="ChEBI" id="CHEBI:15378"/>
        <dbReference type="ChEBI" id="CHEBI:29985"/>
        <dbReference type="ChEBI" id="CHEBI:57540"/>
        <dbReference type="ChEBI" id="CHEBI:57945"/>
        <dbReference type="ChEBI" id="CHEBI:58066"/>
        <dbReference type="EC" id="1.2.1.88"/>
    </reaction>
</comment>
<reference evidence="9" key="1">
    <citation type="submission" date="2021-12" db="EMBL/GenBank/DDBJ databases">
        <authorList>
            <person name="Rodrigo-Torres L."/>
            <person name="Arahal R. D."/>
            <person name="Lucena T."/>
        </authorList>
    </citation>
    <scope>NUCLEOTIDE SEQUENCE</scope>
    <source>
        <strain evidence="9">CECT 8226</strain>
    </source>
</reference>
<dbReference type="NCBIfam" id="NF008869">
    <property type="entry name" value="PRK11904.1"/>
    <property type="match status" value="1"/>
</dbReference>
<evidence type="ECO:0000256" key="4">
    <source>
        <dbReference type="ARBA" id="ARBA00048142"/>
    </source>
</evidence>
<keyword evidence="5" id="KW-0238">DNA-binding</keyword>
<feature type="domain" description="Proline dehydrogenase" evidence="7">
    <location>
        <begin position="199"/>
        <end position="490"/>
    </location>
</feature>
<dbReference type="SUPFAM" id="SSF51730">
    <property type="entry name" value="FAD-linked oxidoreductase"/>
    <property type="match status" value="1"/>
</dbReference>
<keyword evidence="5" id="KW-0804">Transcription</keyword>
<keyword evidence="10" id="KW-1185">Reference proteome</keyword>
<feature type="domain" description="Proline dehydrogenase PutA" evidence="8">
    <location>
        <begin position="75"/>
        <end position="188"/>
    </location>
</feature>
<dbReference type="Pfam" id="PF01619">
    <property type="entry name" value="Pro_dh"/>
    <property type="match status" value="1"/>
</dbReference>
<keyword evidence="5" id="KW-0805">Transcription regulation</keyword>
<dbReference type="Gene3D" id="3.40.309.10">
    <property type="entry name" value="Aldehyde Dehydrogenase, Chain A, domain 2"/>
    <property type="match status" value="1"/>
</dbReference>
<dbReference type="Pfam" id="PF14850">
    <property type="entry name" value="Pro_dh-DNA_bdg"/>
    <property type="match status" value="1"/>
</dbReference>
<evidence type="ECO:0000256" key="1">
    <source>
        <dbReference type="ARBA" id="ARBA00004786"/>
    </source>
</evidence>
<dbReference type="InterPro" id="IPR016163">
    <property type="entry name" value="Ald_DH_C"/>
</dbReference>
<dbReference type="InterPro" id="IPR016162">
    <property type="entry name" value="Ald_DH_N"/>
</dbReference>
<dbReference type="Pfam" id="PF00171">
    <property type="entry name" value="Aldedh"/>
    <property type="match status" value="1"/>
</dbReference>
<evidence type="ECO:0000259" key="6">
    <source>
        <dbReference type="Pfam" id="PF00171"/>
    </source>
</evidence>
<keyword evidence="5" id="KW-0678">Repressor</keyword>
<evidence type="ECO:0000256" key="3">
    <source>
        <dbReference type="ARBA" id="ARBA00023027"/>
    </source>
</evidence>
<dbReference type="EMBL" id="CAKLCM010000003">
    <property type="protein sequence ID" value="CAH0530384.1"/>
    <property type="molecule type" value="Genomic_DNA"/>
</dbReference>
<name>A0ABM8ZNY8_9VIBR</name>
<keyword evidence="2 5" id="KW-0560">Oxidoreductase</keyword>
<keyword evidence="3 5" id="KW-0520">NAD</keyword>
<dbReference type="InterPro" id="IPR024089">
    <property type="entry name" value="PRODH_PutA_dom_I/II"/>
</dbReference>
<evidence type="ECO:0000256" key="5">
    <source>
        <dbReference type="PIRNR" id="PIRNR000197"/>
    </source>
</evidence>
<comment type="function">
    <text evidence="5">Oxidizes proline to glutamate for use as a carbon and nitrogen source.</text>
</comment>
<dbReference type="Gene3D" id="3.40.605.10">
    <property type="entry name" value="Aldehyde Dehydrogenase, Chain A, domain 1"/>
    <property type="match status" value="1"/>
</dbReference>
<proteinExistence type="inferred from homology"/>
<dbReference type="InterPro" id="IPR050485">
    <property type="entry name" value="Proline_metab_enzyme"/>
</dbReference>
<dbReference type="InterPro" id="IPR002872">
    <property type="entry name" value="Proline_DH_dom"/>
</dbReference>
<accession>A0ABM8ZNY8</accession>
<evidence type="ECO:0000313" key="9">
    <source>
        <dbReference type="EMBL" id="CAH0530384.1"/>
    </source>
</evidence>
<dbReference type="PANTHER" id="PTHR42862">
    <property type="entry name" value="DELTA-1-PYRROLINE-5-CARBOXYLATE DEHYDROGENASE 1, ISOFORM A-RELATED"/>
    <property type="match status" value="1"/>
</dbReference>
<keyword evidence="5" id="KW-0274">FAD</keyword>
<evidence type="ECO:0000313" key="10">
    <source>
        <dbReference type="Proteomes" id="UP000838160"/>
    </source>
</evidence>
<dbReference type="NCBIfam" id="TIGR01238">
    <property type="entry name" value="D1pyr5carbox3"/>
    <property type="match status" value="1"/>
</dbReference>
<comment type="similarity">
    <text evidence="5">In the C-terminal section; belongs to the aldehyde dehydrogenase family.</text>
</comment>
<dbReference type="InterPro" id="IPR015590">
    <property type="entry name" value="Aldehyde_DH_dom"/>
</dbReference>
<comment type="catalytic activity">
    <reaction evidence="5">
        <text>L-proline + a quinone = (S)-1-pyrroline-5-carboxylate + a quinol + H(+)</text>
        <dbReference type="Rhea" id="RHEA:23784"/>
        <dbReference type="ChEBI" id="CHEBI:15378"/>
        <dbReference type="ChEBI" id="CHEBI:17388"/>
        <dbReference type="ChEBI" id="CHEBI:24646"/>
        <dbReference type="ChEBI" id="CHEBI:60039"/>
        <dbReference type="ChEBI" id="CHEBI:132124"/>
        <dbReference type="EC" id="1.5.5.2"/>
    </reaction>
</comment>
<dbReference type="RefSeq" id="WP_237486933.1">
    <property type="nucleotide sequence ID" value="NZ_CAKLCM010000003.1"/>
</dbReference>
<evidence type="ECO:0000256" key="2">
    <source>
        <dbReference type="ARBA" id="ARBA00023002"/>
    </source>
</evidence>
<sequence>MWQGLQQAMTDGFYQQPLNTIKSNIFTMYQVDEAQLLAQLIPLATATNDEQQSILSRSQSLIQTIRSDKKAMQAMDALLLEYSLDTEEGILLMCLAEAMLRIPDVSTAHAFIADKLCHANWQQHMGQSSSVLVNAATWGLMLTGGVLQPQQKSNLASEHSWKALVSKLGKPVVYQAVQQAMKLMGQQFVLGQTIAQAKQKARSNITDKQSYSFDMLGEAALTEQDAQRYFKAYASAIEEIAALQNDPALSAPSISIKLSALHPRYEATHRDQVLTELYQRLLSLVEQARQHDVAVTIDAEEADRLEISLDLFEKVFLNTVCKGWGKFGVVVQAYSKRAMPVLAWLTALAKQQQTVIPVRLVKGAYWDSEIKWAQQGGYRGYPVFTRKESTDVSYLVCARFLFSDVVQGALYPQFATHNAHTISALSVMATHNEFEFQRLHGMGEALYHHLGVQSKQRVRIYAPVGRHKELLPYLVRRLLENGANSSFVHQVMDKQCAIESLVRHPVDQLNAIDPWHNPITPLPKDIYLNRSNSTGINLNVASEVVGFIEEVNTYKPGEWYGFSLINGQAKMDDEYRVENAVFAPYQTELKIGIQYPSSLDHVSEAIKVASDNFVAWSQLQPAERAQYLTQFADKLEQKMPLFAALCHHEAGKTVQDSIDEVREAIDFCRYYALQSEKLGKQAGPDWQMQTMEVTYQGSGVWACISPWNFPLAIFIGQIAGALVAGNCVVAKPAQQTSLIATKAIQLLLSCGIPSGVIQLVLGGVDIGHALTTHPSIAGVAFTGSTQTAKIIAQTLAQRSVSPVPFIAETGGQNVMIADSTAQPEQLVKDVIRSAFASAGQRCSALRVLLIQQDIADEVIEQIKGAMAQLNLGLPYLASTDVGPVIDQTAKTKLEQHIEKMRIDATLIYQCPLLDWHQQGHFIAPTLLEINDLNQLTEEQFGPILHLLRFKAADLESVIERVNQLGFGLTLGIHSRNETTYRWIERKARVGNCYINRDQVGAVVGVQPFGGMGLSGTGPKAGGPNYLYRFTRPSVSMR</sequence>
<comment type="cofactor">
    <cofactor evidence="5">
        <name>FAD</name>
        <dbReference type="ChEBI" id="CHEBI:57692"/>
    </cofactor>
</comment>